<sequence length="95" mass="10942">MKAYELFDNAPRKRYEFRIDGLTPMIEYAKPADGVIVLTHTEVPRELAGRGIGSRLVEKALADIDRQGLRLIPRCSFVAGYIRKNPRWERIVARE</sequence>
<proteinExistence type="predicted"/>
<dbReference type="SUPFAM" id="SSF55729">
    <property type="entry name" value="Acyl-CoA N-acyltransferases (Nat)"/>
    <property type="match status" value="1"/>
</dbReference>
<evidence type="ECO:0000313" key="3">
    <source>
        <dbReference type="Proteomes" id="UP001059295"/>
    </source>
</evidence>
<evidence type="ECO:0000313" key="2">
    <source>
        <dbReference type="EMBL" id="UWN57814.1"/>
    </source>
</evidence>
<dbReference type="Proteomes" id="UP001059295">
    <property type="component" value="Chromosome"/>
</dbReference>
<gene>
    <name evidence="2" type="ORF">NQ491_03275</name>
</gene>
<dbReference type="PANTHER" id="PTHR31435">
    <property type="entry name" value="PROTEIN NATD1"/>
    <property type="match status" value="1"/>
</dbReference>
<keyword evidence="3" id="KW-1185">Reference proteome</keyword>
<reference evidence="2" key="1">
    <citation type="journal article" date="2022" name="Cell">
        <title>Design, construction, and in vivo augmentation of a complex gut microbiome.</title>
        <authorList>
            <person name="Cheng A.G."/>
            <person name="Ho P.Y."/>
            <person name="Aranda-Diaz A."/>
            <person name="Jain S."/>
            <person name="Yu F.B."/>
            <person name="Meng X."/>
            <person name="Wang M."/>
            <person name="Iakiviak M."/>
            <person name="Nagashima K."/>
            <person name="Zhao A."/>
            <person name="Murugkar P."/>
            <person name="Patil A."/>
            <person name="Atabakhsh K."/>
            <person name="Weakley A."/>
            <person name="Yan J."/>
            <person name="Brumbaugh A.R."/>
            <person name="Higginbottom S."/>
            <person name="Dimas A."/>
            <person name="Shiver A.L."/>
            <person name="Deutschbauer A."/>
            <person name="Neff N."/>
            <person name="Sonnenburg J.L."/>
            <person name="Huang K.C."/>
            <person name="Fischbach M.A."/>
        </authorList>
    </citation>
    <scope>NUCLEOTIDE SEQUENCE</scope>
    <source>
        <strain evidence="2">AP11</strain>
    </source>
</reference>
<dbReference type="InterPro" id="IPR016181">
    <property type="entry name" value="Acyl_CoA_acyltransferase"/>
</dbReference>
<dbReference type="InterPro" id="IPR031165">
    <property type="entry name" value="GNAT_YJDJ"/>
</dbReference>
<protein>
    <submittedName>
        <fullName evidence="2">N-acetyltransferase</fullName>
    </submittedName>
</protein>
<dbReference type="GeneID" id="82890723"/>
<dbReference type="EMBL" id="CP102294">
    <property type="protein sequence ID" value="UWN57814.1"/>
    <property type="molecule type" value="Genomic_DNA"/>
</dbReference>
<dbReference type="RefSeq" id="WP_026089479.1">
    <property type="nucleotide sequence ID" value="NZ_CAPH01000003.1"/>
</dbReference>
<dbReference type="PROSITE" id="PS51729">
    <property type="entry name" value="GNAT_YJDJ"/>
    <property type="match status" value="1"/>
</dbReference>
<dbReference type="PANTHER" id="PTHR31435:SF10">
    <property type="entry name" value="BSR4717 PROTEIN"/>
    <property type="match status" value="1"/>
</dbReference>
<organism evidence="2 3">
    <name type="scientific">Alistipes ihumii AP11</name>
    <dbReference type="NCBI Taxonomy" id="1211813"/>
    <lineage>
        <taxon>Bacteria</taxon>
        <taxon>Pseudomonadati</taxon>
        <taxon>Bacteroidota</taxon>
        <taxon>Bacteroidia</taxon>
        <taxon>Bacteroidales</taxon>
        <taxon>Rikenellaceae</taxon>
        <taxon>Alistipes</taxon>
    </lineage>
</organism>
<feature type="domain" description="N-acetyltransferase" evidence="1">
    <location>
        <begin position="7"/>
        <end position="93"/>
    </location>
</feature>
<dbReference type="Pfam" id="PF14542">
    <property type="entry name" value="Acetyltransf_CG"/>
    <property type="match status" value="1"/>
</dbReference>
<name>A0ABY5V2H2_9BACT</name>
<accession>A0ABY5V2H2</accession>
<dbReference type="Gene3D" id="3.40.630.30">
    <property type="match status" value="1"/>
</dbReference>
<dbReference type="InterPro" id="IPR045057">
    <property type="entry name" value="Gcn5-rel_NAT"/>
</dbReference>
<evidence type="ECO:0000259" key="1">
    <source>
        <dbReference type="PROSITE" id="PS51729"/>
    </source>
</evidence>